<proteinExistence type="predicted"/>
<organism evidence="1 2">
    <name type="scientific">Acidithiobacillus ferruginosus</name>
    <dbReference type="NCBI Taxonomy" id="3063951"/>
    <lineage>
        <taxon>Bacteria</taxon>
        <taxon>Pseudomonadati</taxon>
        <taxon>Pseudomonadota</taxon>
        <taxon>Acidithiobacillia</taxon>
        <taxon>Acidithiobacillales</taxon>
        <taxon>Acidithiobacillaceae</taxon>
        <taxon>Acidithiobacillus</taxon>
    </lineage>
</organism>
<evidence type="ECO:0000313" key="1">
    <source>
        <dbReference type="EMBL" id="XRP73733.1"/>
    </source>
</evidence>
<accession>A0ACD5IJP6</accession>
<gene>
    <name evidence="1" type="ORF">HF292_003540</name>
</gene>
<evidence type="ECO:0000313" key="2">
    <source>
        <dbReference type="Proteomes" id="UP001196097"/>
    </source>
</evidence>
<dbReference type="EMBL" id="CP130946">
    <property type="protein sequence ID" value="XRP73733.1"/>
    <property type="molecule type" value="Genomic_DNA"/>
</dbReference>
<keyword evidence="2" id="KW-1185">Reference proteome</keyword>
<reference evidence="1 2" key="1">
    <citation type="journal article" date="2021" name="ISME J.">
        <title>Genomic evolution of the class Acidithiobacillia: deep-branching Proteobacteria living in extreme acidic conditions.</title>
        <authorList>
            <person name="Moya-Beltran A."/>
            <person name="Beard S."/>
            <person name="Rojas-Villalobos C."/>
            <person name="Issotta F."/>
            <person name="Gallardo Y."/>
            <person name="Ulloa R."/>
            <person name="Giaveno A."/>
            <person name="Degli Esposti M."/>
            <person name="Johnson D.B."/>
            <person name="Quatrini R."/>
        </authorList>
    </citation>
    <scope>NUCLEOTIDE SEQUENCE [LARGE SCALE GENOMIC DNA]</scope>
    <source>
        <strain evidence="1 2">CF3</strain>
    </source>
</reference>
<sequence length="504" mass="53699">MSAIPFTRKISPEEAAAAAASDWEDPLPLTEHEVGDPYPLDALPGPVKATVQEVQGFIQAPTALVAASVLSALSAAAQGLANVERDKGLVGPCSLYFLSIAESGERKSAIDTTVLEGIRAYEIEEEESAKGLRKIHAAKYRSWEAQVDGVTASIRADAKTGKPVGALESKLMQLEREKPAPVIVPRALWDDTTTEALIAGMASNWPSAAIISAEAGVVFGGHSMKKDNLTGGLATLNKLWSGEPIRADRKTEGASVILNTGRLTLGLAVQQSVVRQFFESSKGIARGSGFAARFLISWPASTQGTRFYKSMGTTMATHRFTVRLKDMIGATELLVDGCNLKTVPLSPAGKAAWVSFHDGIEGELLPDREFSDNKDSASKAAENVARLACLFHLFEHGPSGQISAEHVGAAAAIVTWHLFEARRFLGEIAQPADQIAAERLDAWLLQQPGPVTAKAIMNKGPTDTRKRAALDKALQELVACHRVRVSKVGKSSIVSVNPALRQGG</sequence>
<name>A0ACD5IJP6_9PROT</name>
<dbReference type="Proteomes" id="UP001196097">
    <property type="component" value="Chromosome"/>
</dbReference>
<protein>
    <submittedName>
        <fullName evidence="1">YfjI family protein</fullName>
    </submittedName>
</protein>